<protein>
    <recommendedName>
        <fullName evidence="3">SDR family oxidoreductase</fullName>
    </recommendedName>
</protein>
<dbReference type="AlphaFoldDB" id="A0A382NIN1"/>
<name>A0A382NIN1_9ZZZZ</name>
<dbReference type="EMBL" id="UINC01099848">
    <property type="protein sequence ID" value="SVC59431.1"/>
    <property type="molecule type" value="Genomic_DNA"/>
</dbReference>
<feature type="non-terminal residue" evidence="2">
    <location>
        <position position="1"/>
    </location>
</feature>
<dbReference type="Gene3D" id="3.40.50.720">
    <property type="entry name" value="NAD(P)-binding Rossmann-like Domain"/>
    <property type="match status" value="1"/>
</dbReference>
<dbReference type="InterPro" id="IPR002347">
    <property type="entry name" value="SDR_fam"/>
</dbReference>
<dbReference type="PANTHER" id="PTHR42879">
    <property type="entry name" value="3-OXOACYL-(ACYL-CARRIER-PROTEIN) REDUCTASE"/>
    <property type="match status" value="1"/>
</dbReference>
<dbReference type="InterPro" id="IPR036291">
    <property type="entry name" value="NAD(P)-bd_dom_sf"/>
</dbReference>
<evidence type="ECO:0008006" key="3">
    <source>
        <dbReference type="Google" id="ProtNLM"/>
    </source>
</evidence>
<comment type="similarity">
    <text evidence="1">Belongs to the short-chain dehydrogenases/reductases (SDR) family.</text>
</comment>
<sequence length="149" mass="16530">ELSSTDFRAILQVNVVAPFEIIAGVIESMKHRKFGRIVNISSIWGQISREGRSLYSSSKAALDALTKSFALEFGPYNVLINSVAPGYVDTELIKKHNTDLELAEIKKTIPLQRFAKKTEISNLVKFLCSEDNSYVTGQIITIDGGYVCK</sequence>
<dbReference type="PROSITE" id="PS00061">
    <property type="entry name" value="ADH_SHORT"/>
    <property type="match status" value="1"/>
</dbReference>
<gene>
    <name evidence="2" type="ORF">METZ01_LOCUS312285</name>
</gene>
<dbReference type="Pfam" id="PF13561">
    <property type="entry name" value="adh_short_C2"/>
    <property type="match status" value="1"/>
</dbReference>
<dbReference type="CDD" id="cd05233">
    <property type="entry name" value="SDR_c"/>
    <property type="match status" value="1"/>
</dbReference>
<proteinExistence type="inferred from homology"/>
<evidence type="ECO:0000313" key="2">
    <source>
        <dbReference type="EMBL" id="SVC59431.1"/>
    </source>
</evidence>
<dbReference type="InterPro" id="IPR050259">
    <property type="entry name" value="SDR"/>
</dbReference>
<evidence type="ECO:0000256" key="1">
    <source>
        <dbReference type="ARBA" id="ARBA00006484"/>
    </source>
</evidence>
<organism evidence="2">
    <name type="scientific">marine metagenome</name>
    <dbReference type="NCBI Taxonomy" id="408172"/>
    <lineage>
        <taxon>unclassified sequences</taxon>
        <taxon>metagenomes</taxon>
        <taxon>ecological metagenomes</taxon>
    </lineage>
</organism>
<dbReference type="GO" id="GO:0032787">
    <property type="term" value="P:monocarboxylic acid metabolic process"/>
    <property type="evidence" value="ECO:0007669"/>
    <property type="project" value="UniProtKB-ARBA"/>
</dbReference>
<reference evidence="2" key="1">
    <citation type="submission" date="2018-05" db="EMBL/GenBank/DDBJ databases">
        <authorList>
            <person name="Lanie J.A."/>
            <person name="Ng W.-L."/>
            <person name="Kazmierczak K.M."/>
            <person name="Andrzejewski T.M."/>
            <person name="Davidsen T.M."/>
            <person name="Wayne K.J."/>
            <person name="Tettelin H."/>
            <person name="Glass J.I."/>
            <person name="Rusch D."/>
            <person name="Podicherti R."/>
            <person name="Tsui H.-C.T."/>
            <person name="Winkler M.E."/>
        </authorList>
    </citation>
    <scope>NUCLEOTIDE SEQUENCE</scope>
</reference>
<dbReference type="PRINTS" id="PR00081">
    <property type="entry name" value="GDHRDH"/>
</dbReference>
<accession>A0A382NIN1</accession>
<dbReference type="SUPFAM" id="SSF51735">
    <property type="entry name" value="NAD(P)-binding Rossmann-fold domains"/>
    <property type="match status" value="1"/>
</dbReference>
<dbReference type="PRINTS" id="PR00080">
    <property type="entry name" value="SDRFAMILY"/>
</dbReference>
<dbReference type="InterPro" id="IPR020904">
    <property type="entry name" value="Sc_DH/Rdtase_CS"/>
</dbReference>